<dbReference type="Proteomes" id="UP000054516">
    <property type="component" value="Unassembled WGS sequence"/>
</dbReference>
<feature type="transmembrane region" description="Helical" evidence="2">
    <location>
        <begin position="273"/>
        <end position="297"/>
    </location>
</feature>
<dbReference type="EMBL" id="DF977458">
    <property type="protein sequence ID" value="GAP85582.2"/>
    <property type="molecule type" value="Genomic_DNA"/>
</dbReference>
<proteinExistence type="predicted"/>
<reference evidence="3" key="1">
    <citation type="submission" date="2016-03" db="EMBL/GenBank/DDBJ databases">
        <title>Draft genome sequence of Rosellinia necatrix.</title>
        <authorList>
            <person name="Kanematsu S."/>
        </authorList>
    </citation>
    <scope>NUCLEOTIDE SEQUENCE [LARGE SCALE GENOMIC DNA]</scope>
    <source>
        <strain evidence="3">W97</strain>
    </source>
</reference>
<feature type="compositionally biased region" description="Low complexity" evidence="1">
    <location>
        <begin position="240"/>
        <end position="252"/>
    </location>
</feature>
<evidence type="ECO:0000256" key="1">
    <source>
        <dbReference type="SAM" id="MobiDB-lite"/>
    </source>
</evidence>
<organism evidence="3">
    <name type="scientific">Rosellinia necatrix</name>
    <name type="common">White root-rot fungus</name>
    <dbReference type="NCBI Taxonomy" id="77044"/>
    <lineage>
        <taxon>Eukaryota</taxon>
        <taxon>Fungi</taxon>
        <taxon>Dikarya</taxon>
        <taxon>Ascomycota</taxon>
        <taxon>Pezizomycotina</taxon>
        <taxon>Sordariomycetes</taxon>
        <taxon>Xylariomycetidae</taxon>
        <taxon>Xylariales</taxon>
        <taxon>Xylariaceae</taxon>
        <taxon>Rosellinia</taxon>
    </lineage>
</organism>
<gene>
    <name evidence="3" type="ORF">SAMD00023353_1301560</name>
</gene>
<keyword evidence="2" id="KW-1133">Transmembrane helix</keyword>
<evidence type="ECO:0000256" key="2">
    <source>
        <dbReference type="SAM" id="Phobius"/>
    </source>
</evidence>
<feature type="region of interest" description="Disordered" evidence="1">
    <location>
        <begin position="237"/>
        <end position="265"/>
    </location>
</feature>
<name>A0A1W2TC95_ROSNE</name>
<protein>
    <submittedName>
        <fullName evidence="3">Uncharacterized protein</fullName>
    </submittedName>
</protein>
<keyword evidence="2" id="KW-0472">Membrane</keyword>
<dbReference type="AlphaFoldDB" id="A0A1W2TC95"/>
<keyword evidence="4" id="KW-1185">Reference proteome</keyword>
<evidence type="ECO:0000313" key="4">
    <source>
        <dbReference type="Proteomes" id="UP000054516"/>
    </source>
</evidence>
<sequence length="434" mass="45872">MTGGVVSMPALTITSTEPLGSILIAAVPTTDLPSTLAIADAPCSDISLYACGGSPVCTIQVLPSALCWDYQHTTWTVRSSPSCIVTSRLLAVPTATSRETDCPPGMTTAKSCAPSEGGWCCPQGFMWYSDALCQSILAPDLSQSISRACAQEDTNDFTAVIKNPGYRRLAWRAAVDNIIHTTPFVEDASTTGSPPIMKTAFADAIYLVANTLSLNSITRTEPHTTQTLMPSESTLIPENTTSGLSPSMSTSSIPGDINEGSDSQDTPTQPLKFVIGFGSTIAGLLLLVLGALLIQWYRQQKLKEVRQAKATAVAADGDYTGGKLEPDGVEDTNTAEANAAEAISERRGTSPGEVLDSSVHPRSPVLQRRIDTQEAGLDAATTPPTTCISVNECDPIELDATTASSRRASAARVSSQVLPWQTGIYLTPDQLDRI</sequence>
<evidence type="ECO:0000313" key="3">
    <source>
        <dbReference type="EMBL" id="GAP85582.2"/>
    </source>
</evidence>
<keyword evidence="2" id="KW-0812">Transmembrane</keyword>
<dbReference type="OrthoDB" id="4757370at2759"/>
<accession>A0A1W2TC95</accession>